<protein>
    <recommendedName>
        <fullName evidence="3">Phage protein</fullName>
    </recommendedName>
</protein>
<accession>A0A139QL74</accession>
<gene>
    <name evidence="1" type="ORF">SORDD24_01920</name>
</gene>
<name>A0A139QL74_STROR</name>
<dbReference type="Proteomes" id="UP000070353">
    <property type="component" value="Unassembled WGS sequence"/>
</dbReference>
<dbReference type="EMBL" id="LQZB01000205">
    <property type="protein sequence ID" value="KXU03172.1"/>
    <property type="molecule type" value="Genomic_DNA"/>
</dbReference>
<dbReference type="AlphaFoldDB" id="A0A139QL74"/>
<proteinExistence type="predicted"/>
<sequence length="125" mass="14923">MSVKEMVEGLYPMFLDIGGKPLDFWDLTVLEIREMIESYNRVTIQKQKEKIIESYRLSQMIANNVSLLLSKDAKPLEVWDYAPELFEKEREQVEQARLAQELKLHQERMRMFAESHNRKMKMKGE</sequence>
<reference evidence="1 2" key="1">
    <citation type="submission" date="2016-01" db="EMBL/GenBank/DDBJ databases">
        <title>Highly variable Streptococcus oralis are common among viridans streptococci isolated from primates.</title>
        <authorList>
            <person name="Denapaite D."/>
            <person name="Rieger M."/>
            <person name="Koendgen S."/>
            <person name="Brueckner R."/>
            <person name="Ochigava I."/>
            <person name="Kappeler P."/>
            <person name="Maetz-Rensing K."/>
            <person name="Leendertz F."/>
            <person name="Hakenbeck R."/>
        </authorList>
    </citation>
    <scope>NUCLEOTIDE SEQUENCE [LARGE SCALE GENOMIC DNA]</scope>
    <source>
        <strain evidence="1 2">DD24</strain>
    </source>
</reference>
<dbReference type="PATRIC" id="fig|1303.84.peg.2117"/>
<evidence type="ECO:0008006" key="3">
    <source>
        <dbReference type="Google" id="ProtNLM"/>
    </source>
</evidence>
<evidence type="ECO:0000313" key="1">
    <source>
        <dbReference type="EMBL" id="KXU03172.1"/>
    </source>
</evidence>
<evidence type="ECO:0000313" key="2">
    <source>
        <dbReference type="Proteomes" id="UP000070353"/>
    </source>
</evidence>
<organism evidence="1 2">
    <name type="scientific">Streptococcus oralis</name>
    <dbReference type="NCBI Taxonomy" id="1303"/>
    <lineage>
        <taxon>Bacteria</taxon>
        <taxon>Bacillati</taxon>
        <taxon>Bacillota</taxon>
        <taxon>Bacilli</taxon>
        <taxon>Lactobacillales</taxon>
        <taxon>Streptococcaceae</taxon>
        <taxon>Streptococcus</taxon>
    </lineage>
</organism>
<comment type="caution">
    <text evidence="1">The sequence shown here is derived from an EMBL/GenBank/DDBJ whole genome shotgun (WGS) entry which is preliminary data.</text>
</comment>